<protein>
    <recommendedName>
        <fullName evidence="4">Cora-domain-containing protein</fullName>
    </recommendedName>
</protein>
<keyword evidence="1" id="KW-0472">Membrane</keyword>
<evidence type="ECO:0000313" key="2">
    <source>
        <dbReference type="EMBL" id="PTB80575.1"/>
    </source>
</evidence>
<keyword evidence="1" id="KW-1133">Transmembrane helix</keyword>
<feature type="transmembrane region" description="Helical" evidence="1">
    <location>
        <begin position="412"/>
        <end position="433"/>
    </location>
</feature>
<dbReference type="OrthoDB" id="5392974at2759"/>
<evidence type="ECO:0000313" key="3">
    <source>
        <dbReference type="Proteomes" id="UP000240760"/>
    </source>
</evidence>
<dbReference type="Proteomes" id="UP000240760">
    <property type="component" value="Unassembled WGS sequence"/>
</dbReference>
<gene>
    <name evidence="2" type="ORF">M440DRAFT_1450706</name>
</gene>
<name>A0A2T4CG80_TRILO</name>
<sequence>MNQLEVVNSEELEAALQEREGWHGVWPAVRVMDFCDGTMVEDYAFDNAADLEAFLLRLILLETRQVTPSSSKGPWQGEILSAAVNPSMLKCLRQHAGLFNTFIEATCGIGHWYSAKHVCYDEVLLRRDEEMEGRGRFGMGFVDIFYEYIPREKKHSCTQMSTDFRHTTYFFLDLPAAVLARFMRDVAEEGGLSTRFFYLDTLIADEAMRMWQKDIALKRTALKSLDQTVEHSDVNNQSIHDLHALAREWHILARNLSDYAALLDFFKSASSRYYTASSTHQGPTTQNRAMLSGSLEYLASSCQSLTYLVSDYSGRTKTRIDLLYHLANQAESQSTRELAELARQDSAAMLTIAAVTLLFLPGTFIAVSPLSIYSLPNCLLSADQLTVCIQSILSTTIFNFADGEMQVYRKWWVFPVTVVPFTLLVFVVWFAWLGQKRRRKEHTCR</sequence>
<dbReference type="AlphaFoldDB" id="A0A2T4CG80"/>
<keyword evidence="3" id="KW-1185">Reference proteome</keyword>
<evidence type="ECO:0000256" key="1">
    <source>
        <dbReference type="SAM" id="Phobius"/>
    </source>
</evidence>
<dbReference type="EMBL" id="KZ679127">
    <property type="protein sequence ID" value="PTB80575.1"/>
    <property type="molecule type" value="Genomic_DNA"/>
</dbReference>
<proteinExistence type="predicted"/>
<feature type="transmembrane region" description="Helical" evidence="1">
    <location>
        <begin position="379"/>
        <end position="400"/>
    </location>
</feature>
<accession>A0A2T4CG80</accession>
<keyword evidence="1" id="KW-0812">Transmembrane</keyword>
<reference evidence="2 3" key="1">
    <citation type="submission" date="2016-07" db="EMBL/GenBank/DDBJ databases">
        <title>Multiple horizontal gene transfer events from other fungi enriched the ability of initially mycotrophic Trichoderma (Ascomycota) to feed on dead plant biomass.</title>
        <authorList>
            <consortium name="DOE Joint Genome Institute"/>
            <person name="Aerts A."/>
            <person name="Atanasova L."/>
            <person name="Chenthamara K."/>
            <person name="Zhang J."/>
            <person name="Grujic M."/>
            <person name="Henrissat B."/>
            <person name="Kuo A."/>
            <person name="Salamov A."/>
            <person name="Lipzen A."/>
            <person name="Labutti K."/>
            <person name="Barry K."/>
            <person name="Miao Y."/>
            <person name="Rahimi M.J."/>
            <person name="Shen Q."/>
            <person name="Grigoriev I.V."/>
            <person name="Kubicek C.P."/>
            <person name="Druzhinina I.S."/>
        </authorList>
    </citation>
    <scope>NUCLEOTIDE SEQUENCE [LARGE SCALE GENOMIC DNA]</scope>
    <source>
        <strain evidence="2 3">ATCC 18648</strain>
    </source>
</reference>
<evidence type="ECO:0008006" key="4">
    <source>
        <dbReference type="Google" id="ProtNLM"/>
    </source>
</evidence>
<dbReference type="STRING" id="983965.A0A2T4CG80"/>
<feature type="transmembrane region" description="Helical" evidence="1">
    <location>
        <begin position="347"/>
        <end position="367"/>
    </location>
</feature>
<organism evidence="2 3">
    <name type="scientific">Trichoderma longibrachiatum ATCC 18648</name>
    <dbReference type="NCBI Taxonomy" id="983965"/>
    <lineage>
        <taxon>Eukaryota</taxon>
        <taxon>Fungi</taxon>
        <taxon>Dikarya</taxon>
        <taxon>Ascomycota</taxon>
        <taxon>Pezizomycotina</taxon>
        <taxon>Sordariomycetes</taxon>
        <taxon>Hypocreomycetidae</taxon>
        <taxon>Hypocreales</taxon>
        <taxon>Hypocreaceae</taxon>
        <taxon>Trichoderma</taxon>
    </lineage>
</organism>